<dbReference type="CDD" id="cd05233">
    <property type="entry name" value="SDR_c"/>
    <property type="match status" value="1"/>
</dbReference>
<dbReference type="InterPro" id="IPR002347">
    <property type="entry name" value="SDR_fam"/>
</dbReference>
<dbReference type="FunFam" id="3.40.50.720:FF:000084">
    <property type="entry name" value="Short-chain dehydrogenase reductase"/>
    <property type="match status" value="1"/>
</dbReference>
<dbReference type="EMBL" id="CAFABA010000262">
    <property type="protein sequence ID" value="CAB4836911.1"/>
    <property type="molecule type" value="Genomic_DNA"/>
</dbReference>
<dbReference type="Gene3D" id="3.40.50.720">
    <property type="entry name" value="NAD(P)-binding Rossmann-like Domain"/>
    <property type="match status" value="1"/>
</dbReference>
<dbReference type="AlphaFoldDB" id="A0A6J7NYY2"/>
<keyword evidence="2" id="KW-0560">Oxidoreductase</keyword>
<gene>
    <name evidence="3" type="ORF">UFOPK3139_03357</name>
    <name evidence="4" type="ORF">UFOPK3967_01448</name>
</gene>
<name>A0A6J7NYY2_9ZZZZ</name>
<dbReference type="PROSITE" id="PS00061">
    <property type="entry name" value="ADH_SHORT"/>
    <property type="match status" value="1"/>
</dbReference>
<dbReference type="GO" id="GO:0016491">
    <property type="term" value="F:oxidoreductase activity"/>
    <property type="evidence" value="ECO:0007669"/>
    <property type="project" value="UniProtKB-KW"/>
</dbReference>
<evidence type="ECO:0000313" key="3">
    <source>
        <dbReference type="EMBL" id="CAB4836911.1"/>
    </source>
</evidence>
<comment type="similarity">
    <text evidence="1">Belongs to the short-chain dehydrogenases/reductases (SDR) family.</text>
</comment>
<organism evidence="4">
    <name type="scientific">freshwater metagenome</name>
    <dbReference type="NCBI Taxonomy" id="449393"/>
    <lineage>
        <taxon>unclassified sequences</taxon>
        <taxon>metagenomes</taxon>
        <taxon>ecological metagenomes</taxon>
    </lineage>
</organism>
<dbReference type="InterPro" id="IPR036291">
    <property type="entry name" value="NAD(P)-bd_dom_sf"/>
</dbReference>
<dbReference type="PRINTS" id="PR00081">
    <property type="entry name" value="GDHRDH"/>
</dbReference>
<protein>
    <submittedName>
        <fullName evidence="4">Unannotated protein</fullName>
    </submittedName>
</protein>
<reference evidence="4" key="1">
    <citation type="submission" date="2020-05" db="EMBL/GenBank/DDBJ databases">
        <authorList>
            <person name="Chiriac C."/>
            <person name="Salcher M."/>
            <person name="Ghai R."/>
            <person name="Kavagutti S V."/>
        </authorList>
    </citation>
    <scope>NUCLEOTIDE SEQUENCE</scope>
</reference>
<dbReference type="PANTHER" id="PTHR43669:SF3">
    <property type="entry name" value="ALCOHOL DEHYDROGENASE, PUTATIVE (AFU_ORTHOLOGUE AFUA_3G03445)-RELATED"/>
    <property type="match status" value="1"/>
</dbReference>
<evidence type="ECO:0000313" key="4">
    <source>
        <dbReference type="EMBL" id="CAB4997918.1"/>
    </source>
</evidence>
<evidence type="ECO:0000256" key="2">
    <source>
        <dbReference type="ARBA" id="ARBA00023002"/>
    </source>
</evidence>
<dbReference type="SUPFAM" id="SSF51735">
    <property type="entry name" value="NAD(P)-binding Rossmann-fold domains"/>
    <property type="match status" value="1"/>
</dbReference>
<dbReference type="EMBL" id="CAFBOS010000081">
    <property type="protein sequence ID" value="CAB4997918.1"/>
    <property type="molecule type" value="Genomic_DNA"/>
</dbReference>
<sequence length="271" mass="27983">MDANVLGLGGKNALVVGGGFGMGRETVLLLARAGANVAVADLDLTRAQAVQAEAEAMGVKATAIAGNVTIAADAHRVVAEAVAFFGRLEIVCNVVGLASWGELFDIDDDAWEKQFAINLVHHANVGRAAARHMIDNRIAGRMAFVASVSGLYGAPMHGAYGAAKAGLMALIRTMSQEWGPSGLRINGVAPDLIATPRVAAGFEEQGITPADVAASQGVSLGRMGEPFDIAGPLVFLVSDLSAFMTGQTLVVDGGTHAAFPHHRMNAFVPED</sequence>
<dbReference type="PANTHER" id="PTHR43669">
    <property type="entry name" value="5-KETO-D-GLUCONATE 5-REDUCTASE"/>
    <property type="match status" value="1"/>
</dbReference>
<dbReference type="Pfam" id="PF13561">
    <property type="entry name" value="adh_short_C2"/>
    <property type="match status" value="1"/>
</dbReference>
<proteinExistence type="inferred from homology"/>
<evidence type="ECO:0000256" key="1">
    <source>
        <dbReference type="ARBA" id="ARBA00006484"/>
    </source>
</evidence>
<accession>A0A6J7NYY2</accession>
<dbReference type="InterPro" id="IPR020904">
    <property type="entry name" value="Sc_DH/Rdtase_CS"/>
</dbReference>